<evidence type="ECO:0000313" key="3">
    <source>
        <dbReference type="Proteomes" id="UP000075920"/>
    </source>
</evidence>
<name>A0A182WGT3_9DIPT</name>
<evidence type="ECO:0000313" key="2">
    <source>
        <dbReference type="EnsemblMetazoa" id="AMIN009585-PA"/>
    </source>
</evidence>
<keyword evidence="3" id="KW-1185">Reference proteome</keyword>
<protein>
    <submittedName>
        <fullName evidence="2">Uncharacterized protein</fullName>
    </submittedName>
</protein>
<proteinExistence type="predicted"/>
<dbReference type="Proteomes" id="UP000075920">
    <property type="component" value="Unassembled WGS sequence"/>
</dbReference>
<evidence type="ECO:0000256" key="1">
    <source>
        <dbReference type="SAM" id="MobiDB-lite"/>
    </source>
</evidence>
<organism evidence="2 3">
    <name type="scientific">Anopheles minimus</name>
    <dbReference type="NCBI Taxonomy" id="112268"/>
    <lineage>
        <taxon>Eukaryota</taxon>
        <taxon>Metazoa</taxon>
        <taxon>Ecdysozoa</taxon>
        <taxon>Arthropoda</taxon>
        <taxon>Hexapoda</taxon>
        <taxon>Insecta</taxon>
        <taxon>Pterygota</taxon>
        <taxon>Neoptera</taxon>
        <taxon>Endopterygota</taxon>
        <taxon>Diptera</taxon>
        <taxon>Nematocera</taxon>
        <taxon>Culicoidea</taxon>
        <taxon>Culicidae</taxon>
        <taxon>Anophelinae</taxon>
        <taxon>Anopheles</taxon>
    </lineage>
</organism>
<reference evidence="3" key="1">
    <citation type="submission" date="2013-03" db="EMBL/GenBank/DDBJ databases">
        <title>The Genome Sequence of Anopheles minimus MINIMUS1.</title>
        <authorList>
            <consortium name="The Broad Institute Genomics Platform"/>
            <person name="Neafsey D.E."/>
            <person name="Walton C."/>
            <person name="Walker B."/>
            <person name="Young S.K."/>
            <person name="Zeng Q."/>
            <person name="Gargeya S."/>
            <person name="Fitzgerald M."/>
            <person name="Haas B."/>
            <person name="Abouelleil A."/>
            <person name="Allen A.W."/>
            <person name="Alvarado L."/>
            <person name="Arachchi H.M."/>
            <person name="Berlin A.M."/>
            <person name="Chapman S.B."/>
            <person name="Gainer-Dewar J."/>
            <person name="Goldberg J."/>
            <person name="Griggs A."/>
            <person name="Gujja S."/>
            <person name="Hansen M."/>
            <person name="Howarth C."/>
            <person name="Imamovic A."/>
            <person name="Ireland A."/>
            <person name="Larimer J."/>
            <person name="McCowan C."/>
            <person name="Murphy C."/>
            <person name="Pearson M."/>
            <person name="Poon T.W."/>
            <person name="Priest M."/>
            <person name="Roberts A."/>
            <person name="Saif S."/>
            <person name="Shea T."/>
            <person name="Sisk P."/>
            <person name="Sykes S."/>
            <person name="Wortman J."/>
            <person name="Nusbaum C."/>
            <person name="Birren B."/>
        </authorList>
    </citation>
    <scope>NUCLEOTIDE SEQUENCE [LARGE SCALE GENOMIC DNA]</scope>
    <source>
        <strain evidence="3">MINIMUS1</strain>
    </source>
</reference>
<dbReference type="EnsemblMetazoa" id="AMIN009585-RA">
    <property type="protein sequence ID" value="AMIN009585-PA"/>
    <property type="gene ID" value="AMIN009585"/>
</dbReference>
<dbReference type="VEuPathDB" id="VectorBase:AMIN009585"/>
<dbReference type="AlphaFoldDB" id="A0A182WGT3"/>
<feature type="compositionally biased region" description="Low complexity" evidence="1">
    <location>
        <begin position="33"/>
        <end position="62"/>
    </location>
</feature>
<reference evidence="2" key="2">
    <citation type="submission" date="2020-05" db="UniProtKB">
        <authorList>
            <consortium name="EnsemblMetazoa"/>
        </authorList>
    </citation>
    <scope>IDENTIFICATION</scope>
    <source>
        <strain evidence="2">MINIMUS1</strain>
    </source>
</reference>
<accession>A0A182WGT3</accession>
<feature type="region of interest" description="Disordered" evidence="1">
    <location>
        <begin position="20"/>
        <end position="62"/>
    </location>
</feature>
<sequence length="62" mass="6650">MATRLRCGNAIENSEVALLSNTEKRQFPDIEPSPATGSTSSSSSRSSSNSSESSTFLHSERE</sequence>